<dbReference type="Proteomes" id="UP000182719">
    <property type="component" value="Unassembled WGS sequence"/>
</dbReference>
<dbReference type="PROSITE" id="PS51257">
    <property type="entry name" value="PROKAR_LIPOPROTEIN"/>
    <property type="match status" value="1"/>
</dbReference>
<dbReference type="AlphaFoldDB" id="A0A1H7XP70"/>
<reference evidence="2" key="1">
    <citation type="submission" date="2016-10" db="EMBL/GenBank/DDBJ databases">
        <authorList>
            <person name="Varghese N."/>
            <person name="Submissions S."/>
        </authorList>
    </citation>
    <scope>NUCLEOTIDE SEQUENCE [LARGE SCALE GENOMIC DNA]</scope>
    <source>
        <strain evidence="2">DSM 17044</strain>
    </source>
</reference>
<organism evidence="1 2">
    <name type="scientific">Stigmatella aurantiaca</name>
    <dbReference type="NCBI Taxonomy" id="41"/>
    <lineage>
        <taxon>Bacteria</taxon>
        <taxon>Pseudomonadati</taxon>
        <taxon>Myxococcota</taxon>
        <taxon>Myxococcia</taxon>
        <taxon>Myxococcales</taxon>
        <taxon>Cystobacterineae</taxon>
        <taxon>Archangiaceae</taxon>
        <taxon>Stigmatella</taxon>
    </lineage>
</organism>
<dbReference type="OrthoDB" id="9904297at2"/>
<accession>A0A1H7XP70</accession>
<dbReference type="EMBL" id="FOAP01000015">
    <property type="protein sequence ID" value="SEM35423.1"/>
    <property type="molecule type" value="Genomic_DNA"/>
</dbReference>
<sequence length="177" mass="19213">MGKKDMRWGWHGAVLSVAMAMACGDEAEVRREPVGSFLLPRDAVPNGNAAVGPFCCSGRTLIVEGPQGQGPLGYLHFFFWEGQAYTLTDTESMAPDLYLGVSARRSLDTGRGDELLDRISFSGDELRPGASKRLRIGALEYIATLTRVETVQYKGAPHFLMSSLEVSVDVLSVTDTP</sequence>
<keyword evidence="2" id="KW-1185">Reference proteome</keyword>
<name>A0A1H7XP70_STIAU</name>
<evidence type="ECO:0000313" key="2">
    <source>
        <dbReference type="Proteomes" id="UP000182719"/>
    </source>
</evidence>
<dbReference type="RefSeq" id="WP_143101536.1">
    <property type="nucleotide sequence ID" value="NZ_FOAP01000015.1"/>
</dbReference>
<gene>
    <name evidence="1" type="ORF">SAMN05444354_115103</name>
</gene>
<evidence type="ECO:0008006" key="3">
    <source>
        <dbReference type="Google" id="ProtNLM"/>
    </source>
</evidence>
<evidence type="ECO:0000313" key="1">
    <source>
        <dbReference type="EMBL" id="SEM35423.1"/>
    </source>
</evidence>
<proteinExistence type="predicted"/>
<protein>
    <recommendedName>
        <fullName evidence="3">Lipoprotein</fullName>
    </recommendedName>
</protein>